<dbReference type="AlphaFoldDB" id="A0A0K1E7A1"/>
<dbReference type="KEGG" id="ccro:CMC5_008550"/>
<evidence type="ECO:0000313" key="3">
    <source>
        <dbReference type="Proteomes" id="UP000067626"/>
    </source>
</evidence>
<keyword evidence="3" id="KW-1185">Reference proteome</keyword>
<sequence>MRAKGFTWVVLISADSALQPPQPCHHDASSPLSVRVAEPTERRTLPRRDAWPERER</sequence>
<reference evidence="2 3" key="1">
    <citation type="submission" date="2015-07" db="EMBL/GenBank/DDBJ databases">
        <title>Genome analysis of myxobacterium Chondromyces crocatus Cm c5 reveals a high potential for natural compound synthesis and the genetic basis for the loss of fruiting body formation.</title>
        <authorList>
            <person name="Zaburannyi N."/>
            <person name="Bunk B."/>
            <person name="Maier J."/>
            <person name="Overmann J."/>
            <person name="Mueller R."/>
        </authorList>
    </citation>
    <scope>NUCLEOTIDE SEQUENCE [LARGE SCALE GENOMIC DNA]</scope>
    <source>
        <strain evidence="2 3">Cm c5</strain>
    </source>
</reference>
<proteinExistence type="predicted"/>
<dbReference type="Proteomes" id="UP000067626">
    <property type="component" value="Chromosome"/>
</dbReference>
<gene>
    <name evidence="2" type="ORF">CMC5_008550</name>
</gene>
<evidence type="ECO:0000256" key="1">
    <source>
        <dbReference type="SAM" id="MobiDB-lite"/>
    </source>
</evidence>
<protein>
    <submittedName>
        <fullName evidence="2">Uncharacterized protein</fullName>
    </submittedName>
</protein>
<name>A0A0K1E7A1_CHOCO</name>
<feature type="compositionally biased region" description="Basic and acidic residues" evidence="1">
    <location>
        <begin position="38"/>
        <end position="56"/>
    </location>
</feature>
<dbReference type="STRING" id="52.CMC5_008550"/>
<accession>A0A0K1E7A1</accession>
<dbReference type="EMBL" id="CP012159">
    <property type="protein sequence ID" value="AKT36734.1"/>
    <property type="molecule type" value="Genomic_DNA"/>
</dbReference>
<evidence type="ECO:0000313" key="2">
    <source>
        <dbReference type="EMBL" id="AKT36734.1"/>
    </source>
</evidence>
<feature type="region of interest" description="Disordered" evidence="1">
    <location>
        <begin position="17"/>
        <end position="56"/>
    </location>
</feature>
<organism evidence="2 3">
    <name type="scientific">Chondromyces crocatus</name>
    <dbReference type="NCBI Taxonomy" id="52"/>
    <lineage>
        <taxon>Bacteria</taxon>
        <taxon>Pseudomonadati</taxon>
        <taxon>Myxococcota</taxon>
        <taxon>Polyangia</taxon>
        <taxon>Polyangiales</taxon>
        <taxon>Polyangiaceae</taxon>
        <taxon>Chondromyces</taxon>
    </lineage>
</organism>